<protein>
    <submittedName>
        <fullName evidence="5">Response regulator transcription factor</fullName>
    </submittedName>
</protein>
<proteinExistence type="predicted"/>
<gene>
    <name evidence="5" type="ORF">ACH4OY_31030</name>
</gene>
<evidence type="ECO:0000313" key="5">
    <source>
        <dbReference type="EMBL" id="MFI0797080.1"/>
    </source>
</evidence>
<reference evidence="5 6" key="1">
    <citation type="submission" date="2024-10" db="EMBL/GenBank/DDBJ databases">
        <title>The Natural Products Discovery Center: Release of the First 8490 Sequenced Strains for Exploring Actinobacteria Biosynthetic Diversity.</title>
        <authorList>
            <person name="Kalkreuter E."/>
            <person name="Kautsar S.A."/>
            <person name="Yang D."/>
            <person name="Bader C.D."/>
            <person name="Teijaro C.N."/>
            <person name="Fluegel L."/>
            <person name="Davis C.M."/>
            <person name="Simpson J.R."/>
            <person name="Lauterbach L."/>
            <person name="Steele A.D."/>
            <person name="Gui C."/>
            <person name="Meng S."/>
            <person name="Li G."/>
            <person name="Viehrig K."/>
            <person name="Ye F."/>
            <person name="Su P."/>
            <person name="Kiefer A.F."/>
            <person name="Nichols A."/>
            <person name="Cepeda A.J."/>
            <person name="Yan W."/>
            <person name="Fan B."/>
            <person name="Jiang Y."/>
            <person name="Adhikari A."/>
            <person name="Zheng C.-J."/>
            <person name="Schuster L."/>
            <person name="Cowan T.M."/>
            <person name="Smanski M.J."/>
            <person name="Chevrette M.G."/>
            <person name="De Carvalho L.P.S."/>
            <person name="Shen B."/>
        </authorList>
    </citation>
    <scope>NUCLEOTIDE SEQUENCE [LARGE SCALE GENOMIC DNA]</scope>
    <source>
        <strain evidence="5 6">NPDC021253</strain>
    </source>
</reference>
<organism evidence="5 6">
    <name type="scientific">Micromonospora rubida</name>
    <dbReference type="NCBI Taxonomy" id="2697657"/>
    <lineage>
        <taxon>Bacteria</taxon>
        <taxon>Bacillati</taxon>
        <taxon>Actinomycetota</taxon>
        <taxon>Actinomycetes</taxon>
        <taxon>Micromonosporales</taxon>
        <taxon>Micromonosporaceae</taxon>
        <taxon>Micromonospora</taxon>
    </lineage>
</organism>
<feature type="domain" description="HTH luxR-type" evidence="4">
    <location>
        <begin position="24"/>
        <end position="89"/>
    </location>
</feature>
<dbReference type="InterPro" id="IPR036388">
    <property type="entry name" value="WH-like_DNA-bd_sf"/>
</dbReference>
<dbReference type="InterPro" id="IPR016032">
    <property type="entry name" value="Sig_transdc_resp-reg_C-effctor"/>
</dbReference>
<dbReference type="Pfam" id="PF00196">
    <property type="entry name" value="GerE"/>
    <property type="match status" value="1"/>
</dbReference>
<dbReference type="SUPFAM" id="SSF46894">
    <property type="entry name" value="C-terminal effector domain of the bipartite response regulators"/>
    <property type="match status" value="1"/>
</dbReference>
<dbReference type="Gene3D" id="1.10.10.10">
    <property type="entry name" value="Winged helix-like DNA-binding domain superfamily/Winged helix DNA-binding domain"/>
    <property type="match status" value="1"/>
</dbReference>
<evidence type="ECO:0000256" key="1">
    <source>
        <dbReference type="ARBA" id="ARBA00023015"/>
    </source>
</evidence>
<dbReference type="Proteomes" id="UP001611075">
    <property type="component" value="Unassembled WGS sequence"/>
</dbReference>
<dbReference type="EMBL" id="JBIRPU010000044">
    <property type="protein sequence ID" value="MFI0797080.1"/>
    <property type="molecule type" value="Genomic_DNA"/>
</dbReference>
<sequence>MRQILAPYRLISEVNRLRPQTRAATDTLPSLSPRETEILRLIADGLSNAEIAGRLVVGTETIKTHVSRLLGKLGVRDRVQAVIAAYEYGVVIPRSGR</sequence>
<keyword evidence="2" id="KW-0238">DNA-binding</keyword>
<dbReference type="CDD" id="cd06170">
    <property type="entry name" value="LuxR_C_like"/>
    <property type="match status" value="1"/>
</dbReference>
<accession>A0ABW7SVI7</accession>
<dbReference type="PROSITE" id="PS00622">
    <property type="entry name" value="HTH_LUXR_1"/>
    <property type="match status" value="1"/>
</dbReference>
<evidence type="ECO:0000256" key="2">
    <source>
        <dbReference type="ARBA" id="ARBA00023125"/>
    </source>
</evidence>
<dbReference type="PANTHER" id="PTHR44688">
    <property type="entry name" value="DNA-BINDING TRANSCRIPTIONAL ACTIVATOR DEVR_DOSR"/>
    <property type="match status" value="1"/>
</dbReference>
<keyword evidence="6" id="KW-1185">Reference proteome</keyword>
<dbReference type="SMART" id="SM00421">
    <property type="entry name" value="HTH_LUXR"/>
    <property type="match status" value="1"/>
</dbReference>
<dbReference type="PROSITE" id="PS50043">
    <property type="entry name" value="HTH_LUXR_2"/>
    <property type="match status" value="1"/>
</dbReference>
<evidence type="ECO:0000256" key="3">
    <source>
        <dbReference type="ARBA" id="ARBA00023163"/>
    </source>
</evidence>
<name>A0ABW7SVI7_9ACTN</name>
<comment type="caution">
    <text evidence="5">The sequence shown here is derived from an EMBL/GenBank/DDBJ whole genome shotgun (WGS) entry which is preliminary data.</text>
</comment>
<keyword evidence="3" id="KW-0804">Transcription</keyword>
<keyword evidence="1" id="KW-0805">Transcription regulation</keyword>
<evidence type="ECO:0000259" key="4">
    <source>
        <dbReference type="PROSITE" id="PS50043"/>
    </source>
</evidence>
<evidence type="ECO:0000313" key="6">
    <source>
        <dbReference type="Proteomes" id="UP001611075"/>
    </source>
</evidence>
<dbReference type="PRINTS" id="PR00038">
    <property type="entry name" value="HTHLUXR"/>
</dbReference>
<dbReference type="PANTHER" id="PTHR44688:SF16">
    <property type="entry name" value="DNA-BINDING TRANSCRIPTIONAL ACTIVATOR DEVR_DOSR"/>
    <property type="match status" value="1"/>
</dbReference>
<dbReference type="InterPro" id="IPR000792">
    <property type="entry name" value="Tscrpt_reg_LuxR_C"/>
</dbReference>
<dbReference type="RefSeq" id="WP_396685768.1">
    <property type="nucleotide sequence ID" value="NZ_JBIRPU010000044.1"/>
</dbReference>